<sequence>MQHRPRDRSYILNLVSLKVSLSRSSTTQDAYIVAAGRDGAGTDSCGIGWTSPYAILQDASLLLLQKLLLLEVGALWPVGVISRSQSPVPHCGTVVVGTLVAGPVSGFTLLPCLQ</sequence>
<keyword evidence="2" id="KW-1185">Reference proteome</keyword>
<reference evidence="1" key="1">
    <citation type="submission" date="2023-11" db="EMBL/GenBank/DDBJ databases">
        <title>Genome assemblies of two species of porcelain crab, Petrolisthes cinctipes and Petrolisthes manimaculis (Anomura: Porcellanidae).</title>
        <authorList>
            <person name="Angst P."/>
        </authorList>
    </citation>
    <scope>NUCLEOTIDE SEQUENCE</scope>
    <source>
        <strain evidence="1">PB745_02</strain>
        <tissue evidence="1">Gill</tissue>
    </source>
</reference>
<evidence type="ECO:0000313" key="2">
    <source>
        <dbReference type="Proteomes" id="UP001292094"/>
    </source>
</evidence>
<proteinExistence type="predicted"/>
<name>A0AAE1NM78_9EUCA</name>
<comment type="caution">
    <text evidence="1">The sequence shown here is derived from an EMBL/GenBank/DDBJ whole genome shotgun (WGS) entry which is preliminary data.</text>
</comment>
<dbReference type="AlphaFoldDB" id="A0AAE1NM78"/>
<dbReference type="Proteomes" id="UP001292094">
    <property type="component" value="Unassembled WGS sequence"/>
</dbReference>
<accession>A0AAE1NM78</accession>
<organism evidence="1 2">
    <name type="scientific">Petrolisthes manimaculis</name>
    <dbReference type="NCBI Taxonomy" id="1843537"/>
    <lineage>
        <taxon>Eukaryota</taxon>
        <taxon>Metazoa</taxon>
        <taxon>Ecdysozoa</taxon>
        <taxon>Arthropoda</taxon>
        <taxon>Crustacea</taxon>
        <taxon>Multicrustacea</taxon>
        <taxon>Malacostraca</taxon>
        <taxon>Eumalacostraca</taxon>
        <taxon>Eucarida</taxon>
        <taxon>Decapoda</taxon>
        <taxon>Pleocyemata</taxon>
        <taxon>Anomura</taxon>
        <taxon>Galatheoidea</taxon>
        <taxon>Porcellanidae</taxon>
        <taxon>Petrolisthes</taxon>
    </lineage>
</organism>
<dbReference type="EMBL" id="JAWZYT010004971">
    <property type="protein sequence ID" value="KAK4292016.1"/>
    <property type="molecule type" value="Genomic_DNA"/>
</dbReference>
<gene>
    <name evidence="1" type="ORF">Pmani_035191</name>
</gene>
<evidence type="ECO:0000313" key="1">
    <source>
        <dbReference type="EMBL" id="KAK4292016.1"/>
    </source>
</evidence>
<protein>
    <submittedName>
        <fullName evidence="1">Uncharacterized protein</fullName>
    </submittedName>
</protein>